<dbReference type="Gene3D" id="4.10.60.10">
    <property type="entry name" value="Zinc finger, CCHC-type"/>
    <property type="match status" value="1"/>
</dbReference>
<feature type="region of interest" description="Disordered" evidence="3">
    <location>
        <begin position="787"/>
        <end position="821"/>
    </location>
</feature>
<reference evidence="5" key="1">
    <citation type="journal article" date="2019" name="Sci. Rep.">
        <title>Draft genome of Tanacetum cinerariifolium, the natural source of mosquito coil.</title>
        <authorList>
            <person name="Yamashiro T."/>
            <person name="Shiraishi A."/>
            <person name="Satake H."/>
            <person name="Nakayama K."/>
        </authorList>
    </citation>
    <scope>NUCLEOTIDE SEQUENCE</scope>
</reference>
<keyword evidence="1" id="KW-0862">Zinc</keyword>
<feature type="coiled-coil region" evidence="2">
    <location>
        <begin position="320"/>
        <end position="364"/>
    </location>
</feature>
<accession>A0A6L2NCF4</accession>
<feature type="compositionally biased region" description="Polar residues" evidence="3">
    <location>
        <begin position="792"/>
        <end position="805"/>
    </location>
</feature>
<dbReference type="AlphaFoldDB" id="A0A6L2NCF4"/>
<dbReference type="InterPro" id="IPR001878">
    <property type="entry name" value="Znf_CCHC"/>
</dbReference>
<proteinExistence type="predicted"/>
<dbReference type="GO" id="GO:0008270">
    <property type="term" value="F:zinc ion binding"/>
    <property type="evidence" value="ECO:0007669"/>
    <property type="project" value="UniProtKB-KW"/>
</dbReference>
<name>A0A6L2NCF4_TANCI</name>
<feature type="region of interest" description="Disordered" evidence="3">
    <location>
        <begin position="693"/>
        <end position="717"/>
    </location>
</feature>
<dbReference type="EMBL" id="BKCJ010008763">
    <property type="protein sequence ID" value="GEU83848.1"/>
    <property type="molecule type" value="Genomic_DNA"/>
</dbReference>
<gene>
    <name evidence="5" type="ORF">Tci_055826</name>
</gene>
<dbReference type="SUPFAM" id="SSF57756">
    <property type="entry name" value="Retrovirus zinc finger-like domains"/>
    <property type="match status" value="1"/>
</dbReference>
<feature type="domain" description="CCHC-type" evidence="4">
    <location>
        <begin position="459"/>
        <end position="474"/>
    </location>
</feature>
<feature type="compositionally biased region" description="Basic and acidic residues" evidence="3">
    <location>
        <begin position="693"/>
        <end position="704"/>
    </location>
</feature>
<dbReference type="SMART" id="SM00343">
    <property type="entry name" value="ZnF_C2HC"/>
    <property type="match status" value="1"/>
</dbReference>
<evidence type="ECO:0000259" key="4">
    <source>
        <dbReference type="PROSITE" id="PS50158"/>
    </source>
</evidence>
<feature type="compositionally biased region" description="Basic residues" evidence="3">
    <location>
        <begin position="705"/>
        <end position="717"/>
    </location>
</feature>
<evidence type="ECO:0000256" key="1">
    <source>
        <dbReference type="PROSITE-ProRule" id="PRU00047"/>
    </source>
</evidence>
<keyword evidence="1" id="KW-0479">Metal-binding</keyword>
<protein>
    <submittedName>
        <fullName evidence="5">Ribonuclease H-like domain-containing protein</fullName>
    </submittedName>
</protein>
<feature type="region of interest" description="Disordered" evidence="3">
    <location>
        <begin position="629"/>
        <end position="665"/>
    </location>
</feature>
<evidence type="ECO:0000256" key="2">
    <source>
        <dbReference type="SAM" id="Coils"/>
    </source>
</evidence>
<organism evidence="5">
    <name type="scientific">Tanacetum cinerariifolium</name>
    <name type="common">Dalmatian daisy</name>
    <name type="synonym">Chrysanthemum cinerariifolium</name>
    <dbReference type="NCBI Taxonomy" id="118510"/>
    <lineage>
        <taxon>Eukaryota</taxon>
        <taxon>Viridiplantae</taxon>
        <taxon>Streptophyta</taxon>
        <taxon>Embryophyta</taxon>
        <taxon>Tracheophyta</taxon>
        <taxon>Spermatophyta</taxon>
        <taxon>Magnoliopsida</taxon>
        <taxon>eudicotyledons</taxon>
        <taxon>Gunneridae</taxon>
        <taxon>Pentapetalae</taxon>
        <taxon>asterids</taxon>
        <taxon>campanulids</taxon>
        <taxon>Asterales</taxon>
        <taxon>Asteraceae</taxon>
        <taxon>Asteroideae</taxon>
        <taxon>Anthemideae</taxon>
        <taxon>Anthemidinae</taxon>
        <taxon>Tanacetum</taxon>
    </lineage>
</organism>
<sequence>MGKALDAGLVVTKTSGTESDKHNTRSRSGNGITYAMDADIRPVYDQVLFAEIDSNTTPNSINMYHRGGEIKQNVKKCQVSCPLLDPSFDNMTTIFSNQFRESKNIFLKKTVAQLQKDFSRMEAHCVNMELKYQNEALKDRQHRQILNETSDKAKIKKEIEVLETINIELGHSVAKLFKENEKFHKKNEHLKQTYKDLYDSIKKTRVQTKDHNDSLIAQINSKTAENTKDHNDSLIAQINSKTAENVDLKAQIQEKMIDYALWKVIENGETLTKTQVVEGVTTVMPITTVEEKAQRRLEVKARSTLMMGIPNEHQLNLNSIKDAKQLLEVVEKRFEMLDQTFDMLQKLVSQLELLDEKLSQEDVNQKLRSLSLEWNTHVVVWRNKANLDTMSMDDLYNNLKMLLFVHSWLVNQIVLNLYMRTWNKSIQMTMRARRFLKKKERKLTVNGNETIGFHKFNVKCYNCHKRGHFSRKCRALRNQDNKHKESSRRSVPVETSHSTALVSCDGLGGYDWSNQAKEGPNYALMAFSSLSSDSMIVDNYKKGLGYGNYNAVPPPYTRNFMPPTPDLSFTGLDEFVNKAVAVKCKAKSRPKAVVNAIKGNNLNAVKASAYEAIHKELGDSLVMAATTDSSLEAEQDSGNINKTQSKATPNESSSQGTNSGNTLQSDEDRLKLNELMVLCTTLQNMVLDLEKTKTSQRNKIDSLKRRDKKLKKRNRSRTHNLKRLYKVGLTARVESSKDEESLGDEEVFVAAGQNENVVNITIEELTLAQVLEALKTSKPKVKGLVIQETDESTTTTIPKQQSQDNGKGIMIEEPVKSKKKD</sequence>
<keyword evidence="1" id="KW-0863">Zinc-finger</keyword>
<keyword evidence="2" id="KW-0175">Coiled coil</keyword>
<dbReference type="GO" id="GO:0003676">
    <property type="term" value="F:nucleic acid binding"/>
    <property type="evidence" value="ECO:0007669"/>
    <property type="project" value="InterPro"/>
</dbReference>
<feature type="compositionally biased region" description="Polar residues" evidence="3">
    <location>
        <begin position="629"/>
        <end position="664"/>
    </location>
</feature>
<dbReference type="InterPro" id="IPR036875">
    <property type="entry name" value="Znf_CCHC_sf"/>
</dbReference>
<dbReference type="PROSITE" id="PS50158">
    <property type="entry name" value="ZF_CCHC"/>
    <property type="match status" value="1"/>
</dbReference>
<comment type="caution">
    <text evidence="5">The sequence shown here is derived from an EMBL/GenBank/DDBJ whole genome shotgun (WGS) entry which is preliminary data.</text>
</comment>
<evidence type="ECO:0000313" key="5">
    <source>
        <dbReference type="EMBL" id="GEU83848.1"/>
    </source>
</evidence>
<evidence type="ECO:0000256" key="3">
    <source>
        <dbReference type="SAM" id="MobiDB-lite"/>
    </source>
</evidence>